<evidence type="ECO:0000256" key="1">
    <source>
        <dbReference type="SAM" id="SignalP"/>
    </source>
</evidence>
<evidence type="ECO:0000313" key="2">
    <source>
        <dbReference type="EMBL" id="GAQ92809.1"/>
    </source>
</evidence>
<dbReference type="Proteomes" id="UP000054558">
    <property type="component" value="Unassembled WGS sequence"/>
</dbReference>
<proteinExistence type="predicted"/>
<name>A0A1Y1ITB6_KLENI</name>
<keyword evidence="3" id="KW-1185">Reference proteome</keyword>
<feature type="chain" id="PRO_5012869622" evidence="1">
    <location>
        <begin position="20"/>
        <end position="87"/>
    </location>
</feature>
<reference evidence="2 3" key="1">
    <citation type="journal article" date="2014" name="Nat. Commun.">
        <title>Klebsormidium flaccidum genome reveals primary factors for plant terrestrial adaptation.</title>
        <authorList>
            <person name="Hori K."/>
            <person name="Maruyama F."/>
            <person name="Fujisawa T."/>
            <person name="Togashi T."/>
            <person name="Yamamoto N."/>
            <person name="Seo M."/>
            <person name="Sato S."/>
            <person name="Yamada T."/>
            <person name="Mori H."/>
            <person name="Tajima N."/>
            <person name="Moriyama T."/>
            <person name="Ikeuchi M."/>
            <person name="Watanabe M."/>
            <person name="Wada H."/>
            <person name="Kobayashi K."/>
            <person name="Saito M."/>
            <person name="Masuda T."/>
            <person name="Sasaki-Sekimoto Y."/>
            <person name="Mashiguchi K."/>
            <person name="Awai K."/>
            <person name="Shimojima M."/>
            <person name="Masuda S."/>
            <person name="Iwai M."/>
            <person name="Nobusawa T."/>
            <person name="Narise T."/>
            <person name="Kondo S."/>
            <person name="Saito H."/>
            <person name="Sato R."/>
            <person name="Murakawa M."/>
            <person name="Ihara Y."/>
            <person name="Oshima-Yamada Y."/>
            <person name="Ohtaka K."/>
            <person name="Satoh M."/>
            <person name="Sonobe K."/>
            <person name="Ishii M."/>
            <person name="Ohtani R."/>
            <person name="Kanamori-Sato M."/>
            <person name="Honoki R."/>
            <person name="Miyazaki D."/>
            <person name="Mochizuki H."/>
            <person name="Umetsu J."/>
            <person name="Higashi K."/>
            <person name="Shibata D."/>
            <person name="Kamiya Y."/>
            <person name="Sato N."/>
            <person name="Nakamura Y."/>
            <person name="Tabata S."/>
            <person name="Ida S."/>
            <person name="Kurokawa K."/>
            <person name="Ohta H."/>
        </authorList>
    </citation>
    <scope>NUCLEOTIDE SEQUENCE [LARGE SCALE GENOMIC DNA]</scope>
    <source>
        <strain evidence="2 3">NIES-2285</strain>
    </source>
</reference>
<sequence>MASRTIAALLGLLMVGALGREVNGARLPKQGSRDVAKPSEVISTSSRKLLQNAGSCAFVNAPSASGADGGVNPNGVLCRFFFSQISL</sequence>
<keyword evidence="1" id="KW-0732">Signal</keyword>
<dbReference type="AlphaFoldDB" id="A0A1Y1ITB6"/>
<organism evidence="2 3">
    <name type="scientific">Klebsormidium nitens</name>
    <name type="common">Green alga</name>
    <name type="synonym">Ulothrix nitens</name>
    <dbReference type="NCBI Taxonomy" id="105231"/>
    <lineage>
        <taxon>Eukaryota</taxon>
        <taxon>Viridiplantae</taxon>
        <taxon>Streptophyta</taxon>
        <taxon>Klebsormidiophyceae</taxon>
        <taxon>Klebsormidiales</taxon>
        <taxon>Klebsormidiaceae</taxon>
        <taxon>Klebsormidium</taxon>
    </lineage>
</organism>
<protein>
    <submittedName>
        <fullName evidence="2">Uncharacterized protein</fullName>
    </submittedName>
</protein>
<evidence type="ECO:0000313" key="3">
    <source>
        <dbReference type="Proteomes" id="UP000054558"/>
    </source>
</evidence>
<feature type="signal peptide" evidence="1">
    <location>
        <begin position="1"/>
        <end position="19"/>
    </location>
</feature>
<gene>
    <name evidence="2" type="ORF">KFL_011480010</name>
</gene>
<accession>A0A1Y1ITB6</accession>
<dbReference type="EMBL" id="DF238097">
    <property type="protein sequence ID" value="GAQ92809.1"/>
    <property type="molecule type" value="Genomic_DNA"/>
</dbReference>